<keyword evidence="5 8" id="KW-0472">Membrane</keyword>
<evidence type="ECO:0000256" key="2">
    <source>
        <dbReference type="ARBA" id="ARBA00022692"/>
    </source>
</evidence>
<evidence type="ECO:0000256" key="1">
    <source>
        <dbReference type="ARBA" id="ARBA00004370"/>
    </source>
</evidence>
<gene>
    <name evidence="11" type="ORF">SEMRO_478_G151000.1</name>
</gene>
<dbReference type="SUPFAM" id="SSF55073">
    <property type="entry name" value="Nucleotide cyclase"/>
    <property type="match status" value="1"/>
</dbReference>
<dbReference type="SUPFAM" id="SSF109604">
    <property type="entry name" value="HD-domain/PDEase-like"/>
    <property type="match status" value="1"/>
</dbReference>
<evidence type="ECO:0000256" key="6">
    <source>
        <dbReference type="ARBA" id="ARBA00023239"/>
    </source>
</evidence>
<dbReference type="PROSITE" id="PS50125">
    <property type="entry name" value="GUANYLATE_CYCLASE_2"/>
    <property type="match status" value="1"/>
</dbReference>
<organism evidence="11 12">
    <name type="scientific">Seminavis robusta</name>
    <dbReference type="NCBI Taxonomy" id="568900"/>
    <lineage>
        <taxon>Eukaryota</taxon>
        <taxon>Sar</taxon>
        <taxon>Stramenopiles</taxon>
        <taxon>Ochrophyta</taxon>
        <taxon>Bacillariophyta</taxon>
        <taxon>Bacillariophyceae</taxon>
        <taxon>Bacillariophycidae</taxon>
        <taxon>Naviculales</taxon>
        <taxon>Naviculaceae</taxon>
        <taxon>Seminavis</taxon>
    </lineage>
</organism>
<dbReference type="PANTHER" id="PTHR11920">
    <property type="entry name" value="GUANYLYL CYCLASE"/>
    <property type="match status" value="1"/>
</dbReference>
<dbReference type="Pfam" id="PF00211">
    <property type="entry name" value="Guanylate_cyc"/>
    <property type="match status" value="1"/>
</dbReference>
<feature type="transmembrane region" description="Helical" evidence="8">
    <location>
        <begin position="63"/>
        <end position="82"/>
    </location>
</feature>
<dbReference type="GO" id="GO:0004383">
    <property type="term" value="F:guanylate cyclase activity"/>
    <property type="evidence" value="ECO:0007669"/>
    <property type="project" value="TreeGrafter"/>
</dbReference>
<dbReference type="InterPro" id="IPR036971">
    <property type="entry name" value="PDEase_catalytic_dom_sf"/>
</dbReference>
<evidence type="ECO:0000256" key="4">
    <source>
        <dbReference type="ARBA" id="ARBA00022989"/>
    </source>
</evidence>
<keyword evidence="3" id="KW-0547">Nucleotide-binding</keyword>
<dbReference type="InterPro" id="IPR029787">
    <property type="entry name" value="Nucleotide_cyclase"/>
</dbReference>
<protein>
    <submittedName>
        <fullName evidence="11">Receptor-type guanylate cyclase gcy</fullName>
    </submittedName>
</protein>
<evidence type="ECO:0000256" key="5">
    <source>
        <dbReference type="ARBA" id="ARBA00023136"/>
    </source>
</evidence>
<dbReference type="GO" id="GO:0005886">
    <property type="term" value="C:plasma membrane"/>
    <property type="evidence" value="ECO:0007669"/>
    <property type="project" value="TreeGrafter"/>
</dbReference>
<evidence type="ECO:0000259" key="9">
    <source>
        <dbReference type="PROSITE" id="PS50125"/>
    </source>
</evidence>
<evidence type="ECO:0000313" key="12">
    <source>
        <dbReference type="Proteomes" id="UP001153069"/>
    </source>
</evidence>
<dbReference type="Gene3D" id="3.30.70.1230">
    <property type="entry name" value="Nucleotide cyclase"/>
    <property type="match status" value="1"/>
</dbReference>
<feature type="region of interest" description="Disordered" evidence="7">
    <location>
        <begin position="741"/>
        <end position="772"/>
    </location>
</feature>
<feature type="region of interest" description="Disordered" evidence="7">
    <location>
        <begin position="1"/>
        <end position="46"/>
    </location>
</feature>
<dbReference type="SMART" id="SM00471">
    <property type="entry name" value="HDc"/>
    <property type="match status" value="1"/>
</dbReference>
<dbReference type="GO" id="GO:0004016">
    <property type="term" value="F:adenylate cyclase activity"/>
    <property type="evidence" value="ECO:0007669"/>
    <property type="project" value="TreeGrafter"/>
</dbReference>
<keyword evidence="4 8" id="KW-1133">Transmembrane helix</keyword>
<keyword evidence="12" id="KW-1185">Reference proteome</keyword>
<dbReference type="AlphaFoldDB" id="A0A9N8DYW6"/>
<feature type="compositionally biased region" description="Polar residues" evidence="7">
    <location>
        <begin position="750"/>
        <end position="772"/>
    </location>
</feature>
<evidence type="ECO:0000256" key="7">
    <source>
        <dbReference type="SAM" id="MobiDB-lite"/>
    </source>
</evidence>
<dbReference type="GO" id="GO:0000166">
    <property type="term" value="F:nucleotide binding"/>
    <property type="evidence" value="ECO:0007669"/>
    <property type="project" value="UniProtKB-KW"/>
</dbReference>
<dbReference type="PROSITE" id="PS51845">
    <property type="entry name" value="PDEASE_I_2"/>
    <property type="match status" value="1"/>
</dbReference>
<comment type="caution">
    <text evidence="11">The sequence shown here is derived from an EMBL/GenBank/DDBJ whole genome shotgun (WGS) entry which is preliminary data.</text>
</comment>
<dbReference type="GO" id="GO:0007168">
    <property type="term" value="P:receptor guanylyl cyclase signaling pathway"/>
    <property type="evidence" value="ECO:0007669"/>
    <property type="project" value="TreeGrafter"/>
</dbReference>
<dbReference type="CDD" id="cd07302">
    <property type="entry name" value="CHD"/>
    <property type="match status" value="1"/>
</dbReference>
<feature type="compositionally biased region" description="Acidic residues" evidence="7">
    <location>
        <begin position="898"/>
        <end position="910"/>
    </location>
</feature>
<dbReference type="Proteomes" id="UP001153069">
    <property type="component" value="Unassembled WGS sequence"/>
</dbReference>
<feature type="transmembrane region" description="Helical" evidence="8">
    <location>
        <begin position="448"/>
        <end position="470"/>
    </location>
</feature>
<evidence type="ECO:0000313" key="11">
    <source>
        <dbReference type="EMBL" id="CAB9511297.1"/>
    </source>
</evidence>
<evidence type="ECO:0000256" key="8">
    <source>
        <dbReference type="SAM" id="Phobius"/>
    </source>
</evidence>
<feature type="compositionally biased region" description="Acidic residues" evidence="7">
    <location>
        <begin position="10"/>
        <end position="27"/>
    </location>
</feature>
<keyword evidence="6" id="KW-0456">Lyase</keyword>
<dbReference type="Gene3D" id="1.10.1300.10">
    <property type="entry name" value="3'5'-cyclic nucleotide phosphodiesterase, catalytic domain"/>
    <property type="match status" value="1"/>
</dbReference>
<dbReference type="InterPro" id="IPR003607">
    <property type="entry name" value="HD/PDEase_dom"/>
</dbReference>
<dbReference type="GO" id="GO:0001653">
    <property type="term" value="F:peptide receptor activity"/>
    <property type="evidence" value="ECO:0007669"/>
    <property type="project" value="TreeGrafter"/>
</dbReference>
<comment type="subcellular location">
    <subcellularLocation>
        <location evidence="1">Membrane</location>
    </subcellularLocation>
</comment>
<keyword evidence="2 8" id="KW-0812">Transmembrane</keyword>
<reference evidence="11" key="1">
    <citation type="submission" date="2020-06" db="EMBL/GenBank/DDBJ databases">
        <authorList>
            <consortium name="Plant Systems Biology data submission"/>
        </authorList>
    </citation>
    <scope>NUCLEOTIDE SEQUENCE</scope>
    <source>
        <strain evidence="11">D6</strain>
    </source>
</reference>
<dbReference type="GO" id="GO:0004114">
    <property type="term" value="F:3',5'-cyclic-nucleotide phosphodiesterase activity"/>
    <property type="evidence" value="ECO:0007669"/>
    <property type="project" value="InterPro"/>
</dbReference>
<feature type="domain" description="Guanylate cyclase" evidence="9">
    <location>
        <begin position="554"/>
        <end position="688"/>
    </location>
</feature>
<dbReference type="Pfam" id="PF00233">
    <property type="entry name" value="PDEase_I"/>
    <property type="match status" value="1"/>
</dbReference>
<feature type="domain" description="PDEase" evidence="10">
    <location>
        <begin position="784"/>
        <end position="1080"/>
    </location>
</feature>
<dbReference type="InterPro" id="IPR001054">
    <property type="entry name" value="A/G_cyclase"/>
</dbReference>
<keyword evidence="11" id="KW-0675">Receptor</keyword>
<feature type="region of interest" description="Disordered" evidence="7">
    <location>
        <begin position="898"/>
        <end position="919"/>
    </location>
</feature>
<dbReference type="EMBL" id="CAICTM010000477">
    <property type="protein sequence ID" value="CAB9511297.1"/>
    <property type="molecule type" value="Genomic_DNA"/>
</dbReference>
<proteinExistence type="predicted"/>
<evidence type="ECO:0000259" key="10">
    <source>
        <dbReference type="PROSITE" id="PS51845"/>
    </source>
</evidence>
<sequence length="1227" mass="137031">MFETQPTDAESLDISDEFGEDDDDDDPEMARSGASLKSNESKCDENAPLAEKETQFVSRLREVVFGVLLVAAVLICVSVYHMSSRSEREEFETYYDGAAERVMQTFYDIGTSKLGAVSSLGLASVSGNWPFVIVERFQQRAAAARQQSGALLIHVNPIVTDEQRPQWESFVANASSQWIEDATEYQDNIEMLKFAEEAIRPNLAGMGETVISDNGTMPIWDYNSDLTKEPVRGPGPYMPVWQTSPLLLGGLDVNKNAVVNFDEPGANVSYHTESLVIGGFQTAPEGGVDSKNVYTSLFALLLSVANNESSHYSGAPFSQVFFPVYETYQAEGAPSRKPVAIMTAWIQWCGYFDNVLPSTMKGIYVIFHNSCSESFTYEINGPKMTAVGPSDRHDPAFDHMRRSASLTDTITHIADGSKYGIPVSKEHCAISIDVYPSQTFFYQYNTSYPLAMTIAIGSIFLFTVAIFFLYDRLVERRQKLVMDRAVKTNAIVTSLFPENVRDRLMQQTNVEGEKKEKESPFNIARSTRLRGYLQGQQEDDFDQAPIADLFPHCTVLFADIAGFTAWSSTRDPAQVFILLQTLYQAFDKIANRRKVFKVETIGDSYVAVTGLPEPQEMHAVIMARFAIETQRKLNQILPQLESTLGPDTADLSMRYGLHSGPVTAGVLRGERARFQLFGDTVNTAARMESNGIKGKIQVSQSTRDLLVEAGKASWVTPRPDPIKAKGKGVLKTYFVEPPAPKDESLLSGHHSASTGIHTESSGGGSVSPTTRVPVANTSMYADKRRERLVNWIADLLQEHMKQLVATRESATSSVALRYSPPEGATSLDEVAEVIVLPGFSSERDTRGVEVDSDVLAQLLQYVGAIAGMYHENPFHNFEHACHVTMACNKFMQRIVDEDVESAEASDESEEQGSGLSKTHGIHSDPLTLLAIVLSALIHDCDHRGVSNARLAVEDEALGCKYKNQSVAEQNSLDLAWDLLMGDDYEALRLCLFTTEAELKRFRQVLVNMVLATDIFDKELNDLRRKRWEKAFSADCKVSHEENRDLRNTIVIEHIIQASDVSHTMQHWHIYRKWNKRLFRELSLAYSQGRMAKDPSEFWYQGEIGFFDNYVIPLAKKLKDCQVFGVSSDECLDYAIQNRDEWKEKGEALVEQMKDEIRAEKEKRGSFTSQAPLRPEPTTNVALASTKNHESFQESNTEAMTLSMTSFETSSASLSIIFDDHGRRCVDC</sequence>
<dbReference type="GO" id="GO:0035556">
    <property type="term" value="P:intracellular signal transduction"/>
    <property type="evidence" value="ECO:0007669"/>
    <property type="project" value="InterPro"/>
</dbReference>
<evidence type="ECO:0000256" key="3">
    <source>
        <dbReference type="ARBA" id="ARBA00022741"/>
    </source>
</evidence>
<accession>A0A9N8DYW6</accession>
<dbReference type="InterPro" id="IPR002073">
    <property type="entry name" value="PDEase_catalytic_dom"/>
</dbReference>
<dbReference type="SMART" id="SM00044">
    <property type="entry name" value="CYCc"/>
    <property type="match status" value="1"/>
</dbReference>
<dbReference type="PANTHER" id="PTHR11920:SF335">
    <property type="entry name" value="GUANYLATE CYCLASE"/>
    <property type="match status" value="1"/>
</dbReference>
<name>A0A9N8DYW6_9STRA</name>
<dbReference type="OrthoDB" id="432756at2759"/>
<dbReference type="InterPro" id="IPR050401">
    <property type="entry name" value="Cyclic_nucleotide_synthase"/>
</dbReference>